<dbReference type="PANTHER" id="PTHR33406">
    <property type="entry name" value="MEMBRANE PROTEIN MJ1562-RELATED"/>
    <property type="match status" value="1"/>
</dbReference>
<dbReference type="Gene3D" id="1.20.1640.10">
    <property type="entry name" value="Multidrug efflux transporter AcrB transmembrane domain"/>
    <property type="match status" value="2"/>
</dbReference>
<evidence type="ECO:0000256" key="3">
    <source>
        <dbReference type="ARBA" id="ARBA00022692"/>
    </source>
</evidence>
<evidence type="ECO:0000256" key="1">
    <source>
        <dbReference type="ARBA" id="ARBA00004651"/>
    </source>
</evidence>
<evidence type="ECO:0000256" key="6">
    <source>
        <dbReference type="SAM" id="Phobius"/>
    </source>
</evidence>
<feature type="transmembrane region" description="Helical" evidence="6">
    <location>
        <begin position="218"/>
        <end position="240"/>
    </location>
</feature>
<dbReference type="Proteomes" id="UP000250796">
    <property type="component" value="Chromosome MESINF"/>
</dbReference>
<evidence type="ECO:0000256" key="4">
    <source>
        <dbReference type="ARBA" id="ARBA00022989"/>
    </source>
</evidence>
<dbReference type="RefSeq" id="WP_169698786.1">
    <property type="nucleotide sequence ID" value="NZ_LS974202.1"/>
</dbReference>
<keyword evidence="3 6" id="KW-0812">Transmembrane</keyword>
<feature type="transmembrane region" description="Helical" evidence="6">
    <location>
        <begin position="598"/>
        <end position="619"/>
    </location>
</feature>
<feature type="transmembrane region" description="Helical" evidence="6">
    <location>
        <begin position="542"/>
        <end position="563"/>
    </location>
</feature>
<feature type="transmembrane region" description="Helical" evidence="6">
    <location>
        <begin position="246"/>
        <end position="271"/>
    </location>
</feature>
<dbReference type="GO" id="GO:0005886">
    <property type="term" value="C:plasma membrane"/>
    <property type="evidence" value="ECO:0007669"/>
    <property type="project" value="UniProtKB-SubCell"/>
</dbReference>
<feature type="transmembrane region" description="Helical" evidence="6">
    <location>
        <begin position="570"/>
        <end position="592"/>
    </location>
</feature>
<name>A0A7Z7PR66_9BACT</name>
<dbReference type="InterPro" id="IPR004869">
    <property type="entry name" value="MMPL_dom"/>
</dbReference>
<keyword evidence="4 6" id="KW-1133">Transmembrane helix</keyword>
<dbReference type="AlphaFoldDB" id="A0A7Z7PR66"/>
<evidence type="ECO:0000256" key="2">
    <source>
        <dbReference type="ARBA" id="ARBA00022475"/>
    </source>
</evidence>
<keyword evidence="9" id="KW-1185">Reference proteome</keyword>
<keyword evidence="2" id="KW-1003">Cell membrane</keyword>
<dbReference type="InterPro" id="IPR050545">
    <property type="entry name" value="Mycobact_MmpL"/>
</dbReference>
<dbReference type="PANTHER" id="PTHR33406:SF13">
    <property type="entry name" value="MEMBRANE PROTEIN YDFJ"/>
    <property type="match status" value="1"/>
</dbReference>
<feature type="domain" description="Membrane transport protein MMPL" evidence="7">
    <location>
        <begin position="490"/>
        <end position="684"/>
    </location>
</feature>
<dbReference type="EMBL" id="LS974202">
    <property type="protein sequence ID" value="SSC12468.1"/>
    <property type="molecule type" value="Genomic_DNA"/>
</dbReference>
<evidence type="ECO:0000256" key="5">
    <source>
        <dbReference type="ARBA" id="ARBA00023136"/>
    </source>
</evidence>
<keyword evidence="5 6" id="KW-0472">Membrane</keyword>
<dbReference type="SUPFAM" id="SSF82866">
    <property type="entry name" value="Multidrug efflux transporter AcrB transmembrane domain"/>
    <property type="match status" value="2"/>
</dbReference>
<reference evidence="8 9" key="1">
    <citation type="submission" date="2017-01" db="EMBL/GenBank/DDBJ databases">
        <authorList>
            <person name="Erauso G."/>
        </authorList>
    </citation>
    <scope>NUCLEOTIDE SEQUENCE [LARGE SCALE GENOMIC DNA]</scope>
    <source>
        <strain evidence="8">MESINF1</strain>
    </source>
</reference>
<accession>A0A7Z7PR66</accession>
<protein>
    <recommendedName>
        <fullName evidence="7">Membrane transport protein MMPL domain-containing protein</fullName>
    </recommendedName>
</protein>
<evidence type="ECO:0000259" key="7">
    <source>
        <dbReference type="Pfam" id="PF03176"/>
    </source>
</evidence>
<proteinExistence type="predicted"/>
<gene>
    <name evidence="8" type="ORF">MESINF_1019</name>
</gene>
<feature type="transmembrane region" description="Helical" evidence="6">
    <location>
        <begin position="370"/>
        <end position="389"/>
    </location>
</feature>
<feature type="transmembrane region" description="Helical" evidence="6">
    <location>
        <begin position="319"/>
        <end position="349"/>
    </location>
</feature>
<feature type="transmembrane region" description="Helical" evidence="6">
    <location>
        <begin position="664"/>
        <end position="683"/>
    </location>
</feature>
<feature type="transmembrane region" description="Helical" evidence="6">
    <location>
        <begin position="291"/>
        <end position="313"/>
    </location>
</feature>
<organism evidence="8 9">
    <name type="scientific">Mesotoga infera</name>
    <dbReference type="NCBI Taxonomy" id="1236046"/>
    <lineage>
        <taxon>Bacteria</taxon>
        <taxon>Thermotogati</taxon>
        <taxon>Thermotogota</taxon>
        <taxon>Thermotogae</taxon>
        <taxon>Kosmotogales</taxon>
        <taxon>Kosmotogaceae</taxon>
        <taxon>Mesotoga</taxon>
    </lineage>
</organism>
<comment type="subcellular location">
    <subcellularLocation>
        <location evidence="1">Cell membrane</location>
        <topology evidence="1">Multi-pass membrane protein</topology>
    </subcellularLocation>
</comment>
<dbReference type="KEGG" id="minf:MESINF_1019"/>
<dbReference type="Pfam" id="PF03176">
    <property type="entry name" value="MMPL"/>
    <property type="match status" value="2"/>
</dbReference>
<feature type="domain" description="Membrane transport protein MMPL" evidence="7">
    <location>
        <begin position="37"/>
        <end position="344"/>
    </location>
</feature>
<evidence type="ECO:0000313" key="8">
    <source>
        <dbReference type="EMBL" id="SSC12468.1"/>
    </source>
</evidence>
<feature type="transmembrane region" description="Helical" evidence="6">
    <location>
        <begin position="639"/>
        <end position="658"/>
    </location>
</feature>
<evidence type="ECO:0000313" key="9">
    <source>
        <dbReference type="Proteomes" id="UP000250796"/>
    </source>
</evidence>
<sequence length="695" mass="76869">MINRKISLFIIVLFAVATVVMGLFLLKLEINVSSEFLLPEESPSRENMRNMESLFGKEKQIILVVKTDGLFERENSLKIYDFLQKLSSIEGVVSYNSYQDAAKVSLIGGTNVQPYFKEGLPAENAREILDNPLYMDNLLDEGGKVALIPINVADGADVKAILKVASDSLEGMEFHASGEPVVDEELNGSILSLMVVYPPILFGLICFIYYLRLGSFRAAVIPSILSIIAALWTYGLGVIIGFDINILTSTVGLFIVIISSSYGLHFIDRYITNRRILERHLALKRTVREELIPVFLSALTTAVGFLTFLVSSLEAFRQLGIMVSLGIMLSSALVLVALPAFIFFVDLPAAARKLHFKGRTHDKTIKADKIILIAIIIFSVISPFLVSRIERNFDQFDYFRKSSTIVKSAETIREEFGWNMPFYVVLNKNSLFTGSDAQTISKLIVEIEELPQVRGVSSIMDVSKAFNIPLPLLQLSARSGDLPVQQYMVGNSIRLLVKTPNTDAVSSQQLEDELKEILKDYSQYSPYVASPLLIISGVNSEILASQVSTIVWALIVITLLLIVVFRSFKLALVSVLPIALSVFFNFSYMAILGIKLEISTAIVAGILLGMTIDYAIHLVNRFTETKDIYRARQEVRPAIFSNTLALAGGFATLVFAPLRLFSGLGLLLAIGMVTGAILTLALIPHTIRNSKKPIR</sequence>
<feature type="transmembrane region" description="Helical" evidence="6">
    <location>
        <begin position="190"/>
        <end position="211"/>
    </location>
</feature>